<gene>
    <name evidence="2" type="ORF">OF850_00020</name>
</gene>
<reference evidence="2 3" key="1">
    <citation type="submission" date="2022-10" db="EMBL/GenBank/DDBJ databases">
        <title>Roseococcus glaciei nov., sp. nov., isolated from glacier.</title>
        <authorList>
            <person name="Liu Q."/>
            <person name="Xin Y.-H."/>
        </authorList>
    </citation>
    <scope>NUCLEOTIDE SEQUENCE [LARGE SCALE GENOMIC DNA]</scope>
    <source>
        <strain evidence="2 3">MDT2-1-1</strain>
    </source>
</reference>
<accession>A0ABT3NPC7</accession>
<dbReference type="Proteomes" id="UP001526430">
    <property type="component" value="Unassembled WGS sequence"/>
</dbReference>
<dbReference type="RefSeq" id="WP_301587598.1">
    <property type="nucleotide sequence ID" value="NZ_JAPFQI010000001.1"/>
</dbReference>
<name>A0ABT3NPC7_9PROT</name>
<dbReference type="EMBL" id="JAPFQI010000001">
    <property type="protein sequence ID" value="MCW8084002.1"/>
    <property type="molecule type" value="Genomic_DNA"/>
</dbReference>
<evidence type="ECO:0000313" key="3">
    <source>
        <dbReference type="Proteomes" id="UP001526430"/>
    </source>
</evidence>
<evidence type="ECO:0000313" key="2">
    <source>
        <dbReference type="EMBL" id="MCW8084002.1"/>
    </source>
</evidence>
<keyword evidence="3" id="KW-1185">Reference proteome</keyword>
<protein>
    <submittedName>
        <fullName evidence="2">Uncharacterized protein</fullName>
    </submittedName>
</protein>
<feature type="compositionally biased region" description="Basic and acidic residues" evidence="1">
    <location>
        <begin position="46"/>
        <end position="57"/>
    </location>
</feature>
<feature type="region of interest" description="Disordered" evidence="1">
    <location>
        <begin position="31"/>
        <end position="57"/>
    </location>
</feature>
<comment type="caution">
    <text evidence="2">The sequence shown here is derived from an EMBL/GenBank/DDBJ whole genome shotgun (WGS) entry which is preliminary data.</text>
</comment>
<evidence type="ECO:0000256" key="1">
    <source>
        <dbReference type="SAM" id="MobiDB-lite"/>
    </source>
</evidence>
<organism evidence="2 3">
    <name type="scientific">Sabulicella glaciei</name>
    <dbReference type="NCBI Taxonomy" id="2984948"/>
    <lineage>
        <taxon>Bacteria</taxon>
        <taxon>Pseudomonadati</taxon>
        <taxon>Pseudomonadota</taxon>
        <taxon>Alphaproteobacteria</taxon>
        <taxon>Acetobacterales</taxon>
        <taxon>Acetobacteraceae</taxon>
        <taxon>Sabulicella</taxon>
    </lineage>
</organism>
<proteinExistence type="predicted"/>
<sequence length="57" mass="5711">MTAPLVAAVEVTTEAASIMAENVASAMDQSAGMLGIGTSSEQEGNSSDKDGYEKDSG</sequence>